<dbReference type="AlphaFoldDB" id="A0A9W4TA06"/>
<gene>
    <name evidence="3" type="ORF">FWILDA_LOCUS19120</name>
</gene>
<evidence type="ECO:0000256" key="1">
    <source>
        <dbReference type="ARBA" id="ARBA00023125"/>
    </source>
</evidence>
<keyword evidence="4" id="KW-1185">Reference proteome</keyword>
<evidence type="ECO:0000313" key="3">
    <source>
        <dbReference type="EMBL" id="CAI2199531.1"/>
    </source>
</evidence>
<organism evidence="3 4">
    <name type="scientific">Funneliformis geosporum</name>
    <dbReference type="NCBI Taxonomy" id="1117311"/>
    <lineage>
        <taxon>Eukaryota</taxon>
        <taxon>Fungi</taxon>
        <taxon>Fungi incertae sedis</taxon>
        <taxon>Mucoromycota</taxon>
        <taxon>Glomeromycotina</taxon>
        <taxon>Glomeromycetes</taxon>
        <taxon>Glomerales</taxon>
        <taxon>Glomeraceae</taxon>
        <taxon>Funneliformis</taxon>
    </lineage>
</organism>
<evidence type="ECO:0000313" key="4">
    <source>
        <dbReference type="Proteomes" id="UP001153678"/>
    </source>
</evidence>
<comment type="caution">
    <text evidence="3">The sequence shown here is derived from an EMBL/GenBank/DDBJ whole genome shotgun (WGS) entry which is preliminary data.</text>
</comment>
<accession>A0A9W4TA06</accession>
<proteinExistence type="predicted"/>
<feature type="domain" description="Cas12f1-like TNB" evidence="2">
    <location>
        <begin position="17"/>
        <end position="67"/>
    </location>
</feature>
<dbReference type="InterPro" id="IPR010095">
    <property type="entry name" value="Cas12f1-like_TNB"/>
</dbReference>
<feature type="non-terminal residue" evidence="3">
    <location>
        <position position="132"/>
    </location>
</feature>
<sequence>MGDGKRSLRRSLTSVKFGTLLKVFADKASIAGRQLVLVDPKNTTQRCSDCQKLAIPKLELKDRIFKSERVRQEPSLEFDGEKLTVPPTKRGKYLNQEIKEKIKFDSPPHCLEEIEEDEELCHSYDCNKHYDK</sequence>
<reference evidence="3" key="1">
    <citation type="submission" date="2022-08" db="EMBL/GenBank/DDBJ databases">
        <authorList>
            <person name="Kallberg Y."/>
            <person name="Tangrot J."/>
            <person name="Rosling A."/>
        </authorList>
    </citation>
    <scope>NUCLEOTIDE SEQUENCE</scope>
    <source>
        <strain evidence="3">Wild A</strain>
    </source>
</reference>
<name>A0A9W4TA06_9GLOM</name>
<dbReference type="Pfam" id="PF07282">
    <property type="entry name" value="Cas12f1-like_TNB"/>
    <property type="match status" value="1"/>
</dbReference>
<protein>
    <submittedName>
        <fullName evidence="3">16774_t:CDS:1</fullName>
    </submittedName>
</protein>
<evidence type="ECO:0000259" key="2">
    <source>
        <dbReference type="Pfam" id="PF07282"/>
    </source>
</evidence>
<dbReference type="Proteomes" id="UP001153678">
    <property type="component" value="Unassembled WGS sequence"/>
</dbReference>
<dbReference type="GO" id="GO:0003677">
    <property type="term" value="F:DNA binding"/>
    <property type="evidence" value="ECO:0007669"/>
    <property type="project" value="UniProtKB-KW"/>
</dbReference>
<dbReference type="OrthoDB" id="10513048at2759"/>
<dbReference type="EMBL" id="CAMKVN010021617">
    <property type="protein sequence ID" value="CAI2199531.1"/>
    <property type="molecule type" value="Genomic_DNA"/>
</dbReference>
<keyword evidence="1" id="KW-0238">DNA-binding</keyword>